<dbReference type="Proteomes" id="UP000006556">
    <property type="component" value="Chromosome"/>
</dbReference>
<evidence type="ECO:0000313" key="1">
    <source>
        <dbReference type="EMBL" id="BAF58185.1"/>
    </source>
</evidence>
<evidence type="ECO:0008006" key="3">
    <source>
        <dbReference type="Google" id="ProtNLM"/>
    </source>
</evidence>
<sequence length="82" mass="9402">MFLHLGGDVVVPKRDIIAIFDIQTALSPATREFIEIARDEGFVRNISDHNKEKSYVLTAKEIFLSPISCTTLKKRSEKLFEY</sequence>
<dbReference type="KEGG" id="pth:PTH_0004"/>
<dbReference type="NCBIfam" id="NF046065">
    <property type="entry name" value="MtxRegRemB"/>
    <property type="match status" value="1"/>
</dbReference>
<accession>A5D6E7</accession>
<dbReference type="HOGENOM" id="CLU_173118_1_1_9"/>
<dbReference type="AlphaFoldDB" id="A5D6E7"/>
<evidence type="ECO:0000313" key="2">
    <source>
        <dbReference type="Proteomes" id="UP000006556"/>
    </source>
</evidence>
<dbReference type="Pfam" id="PF04025">
    <property type="entry name" value="RemA-like"/>
    <property type="match status" value="1"/>
</dbReference>
<reference evidence="2" key="1">
    <citation type="journal article" date="2008" name="Genome Res.">
        <title>The genome of Pelotomaculum thermopropionicum reveals niche-associated evolution in anaerobic microbiota.</title>
        <authorList>
            <person name="Kosaka T."/>
            <person name="Kato S."/>
            <person name="Shimoyama T."/>
            <person name="Ishii S."/>
            <person name="Abe T."/>
            <person name="Watanabe K."/>
        </authorList>
    </citation>
    <scope>NUCLEOTIDE SEQUENCE [LARGE SCALE GENOMIC DNA]</scope>
    <source>
        <strain evidence="2">DSM 13744 / JCM 10971 / SI</strain>
    </source>
</reference>
<dbReference type="STRING" id="370438.PTH_0004"/>
<dbReference type="InterPro" id="IPR007169">
    <property type="entry name" value="RemA-like"/>
</dbReference>
<dbReference type="EMBL" id="AP009389">
    <property type="protein sequence ID" value="BAF58185.1"/>
    <property type="molecule type" value="Genomic_DNA"/>
</dbReference>
<keyword evidence="2" id="KW-1185">Reference proteome</keyword>
<name>A5D6E7_PELTS</name>
<organism evidence="1 2">
    <name type="scientific">Pelotomaculum thermopropionicum (strain DSM 13744 / JCM 10971 / SI)</name>
    <dbReference type="NCBI Taxonomy" id="370438"/>
    <lineage>
        <taxon>Bacteria</taxon>
        <taxon>Bacillati</taxon>
        <taxon>Bacillota</taxon>
        <taxon>Clostridia</taxon>
        <taxon>Eubacteriales</taxon>
        <taxon>Desulfotomaculaceae</taxon>
        <taxon>Pelotomaculum</taxon>
    </lineage>
</organism>
<proteinExistence type="predicted"/>
<gene>
    <name evidence="1" type="ordered locus">PTH_0004</name>
</gene>
<protein>
    <recommendedName>
        <fullName evidence="3">DUF370 domain-containing protein</fullName>
    </recommendedName>
</protein>
<dbReference type="eggNOG" id="ENOG5032Y6E">
    <property type="taxonomic scope" value="Bacteria"/>
</dbReference>